<sequence length="78" mass="9414">MHRLSSHQPPRSDQQRLLEEKVLMKHLKVLLLHWSMVLLVYLKCMDDEYEILGQSGPHHHLHLQMAWLLLWLIAFHML</sequence>
<organism evidence="1">
    <name type="scientific">Arundo donax</name>
    <name type="common">Giant reed</name>
    <name type="synonym">Donax arundinaceus</name>
    <dbReference type="NCBI Taxonomy" id="35708"/>
    <lineage>
        <taxon>Eukaryota</taxon>
        <taxon>Viridiplantae</taxon>
        <taxon>Streptophyta</taxon>
        <taxon>Embryophyta</taxon>
        <taxon>Tracheophyta</taxon>
        <taxon>Spermatophyta</taxon>
        <taxon>Magnoliopsida</taxon>
        <taxon>Liliopsida</taxon>
        <taxon>Poales</taxon>
        <taxon>Poaceae</taxon>
        <taxon>PACMAD clade</taxon>
        <taxon>Arundinoideae</taxon>
        <taxon>Arundineae</taxon>
        <taxon>Arundo</taxon>
    </lineage>
</organism>
<name>A0A0A9AUL5_ARUDO</name>
<evidence type="ECO:0000313" key="1">
    <source>
        <dbReference type="EMBL" id="JAD50787.1"/>
    </source>
</evidence>
<protein>
    <submittedName>
        <fullName evidence="1">Uncharacterized protein</fullName>
    </submittedName>
</protein>
<accession>A0A0A9AUL5</accession>
<dbReference type="EMBL" id="GBRH01247108">
    <property type="protein sequence ID" value="JAD50787.1"/>
    <property type="molecule type" value="Transcribed_RNA"/>
</dbReference>
<reference evidence="1" key="2">
    <citation type="journal article" date="2015" name="Data Brief">
        <title>Shoot transcriptome of the giant reed, Arundo donax.</title>
        <authorList>
            <person name="Barrero R.A."/>
            <person name="Guerrero F.D."/>
            <person name="Moolhuijzen P."/>
            <person name="Goolsby J.A."/>
            <person name="Tidwell J."/>
            <person name="Bellgard S.E."/>
            <person name="Bellgard M.I."/>
        </authorList>
    </citation>
    <scope>NUCLEOTIDE SEQUENCE</scope>
    <source>
        <tissue evidence="1">Shoot tissue taken approximately 20 cm above the soil surface</tissue>
    </source>
</reference>
<reference evidence="1" key="1">
    <citation type="submission" date="2014-09" db="EMBL/GenBank/DDBJ databases">
        <authorList>
            <person name="Magalhaes I.L.F."/>
            <person name="Oliveira U."/>
            <person name="Santos F.R."/>
            <person name="Vidigal T.H.D.A."/>
            <person name="Brescovit A.D."/>
            <person name="Santos A.J."/>
        </authorList>
    </citation>
    <scope>NUCLEOTIDE SEQUENCE</scope>
    <source>
        <tissue evidence="1">Shoot tissue taken approximately 20 cm above the soil surface</tissue>
    </source>
</reference>
<dbReference type="AlphaFoldDB" id="A0A0A9AUL5"/>
<proteinExistence type="predicted"/>